<dbReference type="EC" id="3.1.1.-" evidence="3"/>
<comment type="domain">
    <text evidence="3">A Gly-cisPro motif from one monomer fits into the active site of the other monomer to allow specific chiral rejection of L-amino acids.</text>
</comment>
<evidence type="ECO:0000313" key="5">
    <source>
        <dbReference type="Proteomes" id="UP000754644"/>
    </source>
</evidence>
<dbReference type="GO" id="GO:0043908">
    <property type="term" value="F:Ser(Gly)-tRNA(Ala) hydrolase activity"/>
    <property type="evidence" value="ECO:0007669"/>
    <property type="project" value="UniProtKB-UniRule"/>
</dbReference>
<dbReference type="NCBIfam" id="TIGR00256">
    <property type="entry name" value="D-aminoacyl-tRNA deacylase"/>
    <property type="match status" value="1"/>
</dbReference>
<dbReference type="GO" id="GO:0019478">
    <property type="term" value="P:D-amino acid catabolic process"/>
    <property type="evidence" value="ECO:0007669"/>
    <property type="project" value="UniProtKB-UniRule"/>
</dbReference>
<dbReference type="EC" id="3.1.1.96" evidence="3"/>
<comment type="catalytic activity">
    <reaction evidence="3">
        <text>glycyl-tRNA(Ala) + H2O = tRNA(Ala) + glycine + H(+)</text>
        <dbReference type="Rhea" id="RHEA:53744"/>
        <dbReference type="Rhea" id="RHEA-COMP:9657"/>
        <dbReference type="Rhea" id="RHEA-COMP:13640"/>
        <dbReference type="ChEBI" id="CHEBI:15377"/>
        <dbReference type="ChEBI" id="CHEBI:15378"/>
        <dbReference type="ChEBI" id="CHEBI:57305"/>
        <dbReference type="ChEBI" id="CHEBI:78442"/>
        <dbReference type="ChEBI" id="CHEBI:78522"/>
    </reaction>
</comment>
<keyword evidence="2 3" id="KW-0378">Hydrolase</keyword>
<dbReference type="HAMAP" id="MF_00518">
    <property type="entry name" value="Deacylase_Dtd"/>
    <property type="match status" value="1"/>
</dbReference>
<dbReference type="InterPro" id="IPR023509">
    <property type="entry name" value="DTD-like_sf"/>
</dbReference>
<evidence type="ECO:0000256" key="1">
    <source>
        <dbReference type="ARBA" id="ARBA00009673"/>
    </source>
</evidence>
<comment type="catalytic activity">
    <reaction evidence="3">
        <text>a D-aminoacyl-tRNA + H2O = a tRNA + a D-alpha-amino acid + H(+)</text>
        <dbReference type="Rhea" id="RHEA:13953"/>
        <dbReference type="Rhea" id="RHEA-COMP:10123"/>
        <dbReference type="Rhea" id="RHEA-COMP:10124"/>
        <dbReference type="ChEBI" id="CHEBI:15377"/>
        <dbReference type="ChEBI" id="CHEBI:15378"/>
        <dbReference type="ChEBI" id="CHEBI:59871"/>
        <dbReference type="ChEBI" id="CHEBI:78442"/>
        <dbReference type="ChEBI" id="CHEBI:79333"/>
        <dbReference type="EC" id="3.1.1.96"/>
    </reaction>
</comment>
<dbReference type="AlphaFoldDB" id="A0A972VVD0"/>
<organism evidence="4 5">
    <name type="scientific">SAR86 cluster bacterium</name>
    <dbReference type="NCBI Taxonomy" id="2030880"/>
    <lineage>
        <taxon>Bacteria</taxon>
        <taxon>Pseudomonadati</taxon>
        <taxon>Pseudomonadota</taxon>
        <taxon>Gammaproteobacteria</taxon>
        <taxon>SAR86 cluster</taxon>
    </lineage>
</organism>
<dbReference type="PANTHER" id="PTHR10472:SF5">
    <property type="entry name" value="D-AMINOACYL-TRNA DEACYLASE 1"/>
    <property type="match status" value="1"/>
</dbReference>
<dbReference type="Pfam" id="PF02580">
    <property type="entry name" value="Tyr_Deacylase"/>
    <property type="match status" value="1"/>
</dbReference>
<comment type="subcellular location">
    <subcellularLocation>
        <location evidence="3">Cytoplasm</location>
    </subcellularLocation>
</comment>
<dbReference type="FunFam" id="3.50.80.10:FF:000001">
    <property type="entry name" value="D-aminoacyl-tRNA deacylase"/>
    <property type="match status" value="1"/>
</dbReference>
<comment type="similarity">
    <text evidence="1 3">Belongs to the DTD family.</text>
</comment>
<keyword evidence="3" id="KW-0963">Cytoplasm</keyword>
<gene>
    <name evidence="3" type="primary">dtd</name>
    <name evidence="4" type="ORF">HQ497_06120</name>
</gene>
<dbReference type="SUPFAM" id="SSF69500">
    <property type="entry name" value="DTD-like"/>
    <property type="match status" value="1"/>
</dbReference>
<evidence type="ECO:0000313" key="4">
    <source>
        <dbReference type="EMBL" id="NQV64923.1"/>
    </source>
</evidence>
<evidence type="ECO:0000256" key="2">
    <source>
        <dbReference type="ARBA" id="ARBA00022801"/>
    </source>
</evidence>
<dbReference type="PANTHER" id="PTHR10472">
    <property type="entry name" value="D-TYROSYL-TRNA TYR DEACYLASE"/>
    <property type="match status" value="1"/>
</dbReference>
<proteinExistence type="inferred from homology"/>
<dbReference type="EMBL" id="JABMOJ010000227">
    <property type="protein sequence ID" value="NQV64923.1"/>
    <property type="molecule type" value="Genomic_DNA"/>
</dbReference>
<accession>A0A972VVD0</accession>
<comment type="subunit">
    <text evidence="3">Homodimer.</text>
</comment>
<dbReference type="GO" id="GO:0051500">
    <property type="term" value="F:D-tyrosyl-tRNA(Tyr) deacylase activity"/>
    <property type="evidence" value="ECO:0007669"/>
    <property type="project" value="TreeGrafter"/>
</dbReference>
<dbReference type="GO" id="GO:0000049">
    <property type="term" value="F:tRNA binding"/>
    <property type="evidence" value="ECO:0007669"/>
    <property type="project" value="UniProtKB-UniRule"/>
</dbReference>
<dbReference type="GO" id="GO:0106026">
    <property type="term" value="F:Gly-tRNA(Ala) deacylase activity"/>
    <property type="evidence" value="ECO:0007669"/>
    <property type="project" value="UniProtKB-UniRule"/>
</dbReference>
<dbReference type="Gene3D" id="3.50.80.10">
    <property type="entry name" value="D-tyrosyl-tRNA(Tyr) deacylase"/>
    <property type="match status" value="1"/>
</dbReference>
<name>A0A972VVD0_9GAMM</name>
<evidence type="ECO:0000256" key="3">
    <source>
        <dbReference type="HAMAP-Rule" id="MF_00518"/>
    </source>
</evidence>
<dbReference type="GO" id="GO:0005737">
    <property type="term" value="C:cytoplasm"/>
    <property type="evidence" value="ECO:0007669"/>
    <property type="project" value="UniProtKB-SubCell"/>
</dbReference>
<reference evidence="4" key="1">
    <citation type="submission" date="2020-05" db="EMBL/GenBank/DDBJ databases">
        <title>Sulfur intermediates as new biogeochemical hubs in an aquatic model microbial ecosystem.</title>
        <authorList>
            <person name="Vigneron A."/>
        </authorList>
    </citation>
    <scope>NUCLEOTIDE SEQUENCE</scope>
    <source>
        <strain evidence="4">Bin.250</strain>
    </source>
</reference>
<comment type="function">
    <text evidence="3">An aminoacyl-tRNA editing enzyme that deacylates mischarged D-aminoacyl-tRNAs. Also deacylates mischarged glycyl-tRNA(Ala), protecting cells against glycine mischarging by AlaRS. Acts via tRNA-based rather than protein-based catalysis; rejects L-amino acids rather than detecting D-amino acids in the active site. By recycling D-aminoacyl-tRNA to D-amino acids and free tRNA molecules, this enzyme counteracts the toxicity associated with the formation of D-aminoacyl-tRNA entities in vivo and helps enforce protein L-homochirality.</text>
</comment>
<keyword evidence="3" id="KW-0820">tRNA-binding</keyword>
<protein>
    <recommendedName>
        <fullName evidence="3">D-aminoacyl-tRNA deacylase</fullName>
        <shortName evidence="3">DTD</shortName>
        <ecNumber evidence="3">3.1.1.96</ecNumber>
    </recommendedName>
    <alternativeName>
        <fullName evidence="3">Gly-tRNA(Ala) deacylase</fullName>
        <ecNumber evidence="3">3.1.1.-</ecNumber>
    </alternativeName>
</protein>
<dbReference type="InterPro" id="IPR003732">
    <property type="entry name" value="Daa-tRNA_deacyls_DTD"/>
</dbReference>
<dbReference type="Proteomes" id="UP000754644">
    <property type="component" value="Unassembled WGS sequence"/>
</dbReference>
<sequence>MRALIQRVSYARVLVDDAVVGEIERGILLFLAIQKGDSAAQIDRLLNKVLAYRIFPDAVGHMNLALSEISGGLLVVSQFTLAADTRKGLRPSFSSATPPIEAEVLYDDFVSRARQRCEQVATGRFGADMKVQLENDGPVTFLLEVNDL</sequence>
<comment type="caution">
    <text evidence="4">The sequence shown here is derived from an EMBL/GenBank/DDBJ whole genome shotgun (WGS) entry which is preliminary data.</text>
</comment>
<feature type="short sequence motif" description="Gly-cisPro motif, important for rejection of L-amino acids" evidence="3">
    <location>
        <begin position="137"/>
        <end position="138"/>
    </location>
</feature>
<keyword evidence="3" id="KW-0694">RNA-binding</keyword>